<dbReference type="PANTHER" id="PTHR48056">
    <property type="entry name" value="LRR RECEPTOR-LIKE SERINE/THREONINE-PROTEIN KINASE-RELATED"/>
    <property type="match status" value="1"/>
</dbReference>
<dbReference type="Pfam" id="PF00560">
    <property type="entry name" value="LRR_1"/>
    <property type="match status" value="1"/>
</dbReference>
<sequence>MLPPLTIAGITCDSDDSVSEIDLTDIGISGEIRFDIVCWLPSLIPLSPGSNELSDDIPDALHSCTSLRRLDLAFGSLRGVVPEMTTLVELQINFTSYYFTGAFPWSSLAGLTELEVLSVGDNSFDPNPFPDVVLNLTKLNWLYLSNCNIHGQIPPAIGNLTKLINIEIADRFLTGVTPRDLQALQSVATRALQQFAQRTYPEWVPLEFGDFRLLTNLTLYSNRFIGKLPAKLGSWTKFNFINVSSNSFTGPIPTDMCRKGTMKRLLMMENKFTREIAAGYAYCSSLLRFRVRLAPDRCCQVPKPALYFRQPVLGSDSSTDQRYGFDRPDRSA</sequence>
<evidence type="ECO:0000313" key="6">
    <source>
        <dbReference type="Proteomes" id="UP000734854"/>
    </source>
</evidence>
<organism evidence="5 6">
    <name type="scientific">Zingiber officinale</name>
    <name type="common">Ginger</name>
    <name type="synonym">Amomum zingiber</name>
    <dbReference type="NCBI Taxonomy" id="94328"/>
    <lineage>
        <taxon>Eukaryota</taxon>
        <taxon>Viridiplantae</taxon>
        <taxon>Streptophyta</taxon>
        <taxon>Embryophyta</taxon>
        <taxon>Tracheophyta</taxon>
        <taxon>Spermatophyta</taxon>
        <taxon>Magnoliopsida</taxon>
        <taxon>Liliopsida</taxon>
        <taxon>Zingiberales</taxon>
        <taxon>Zingiberaceae</taxon>
        <taxon>Zingiber</taxon>
    </lineage>
</organism>
<gene>
    <name evidence="5" type="ORF">ZIOFF_019283</name>
</gene>
<evidence type="ECO:0000256" key="2">
    <source>
        <dbReference type="ARBA" id="ARBA00022737"/>
    </source>
</evidence>
<proteinExistence type="predicted"/>
<dbReference type="InterPro" id="IPR032675">
    <property type="entry name" value="LRR_dom_sf"/>
</dbReference>
<keyword evidence="6" id="KW-1185">Reference proteome</keyword>
<dbReference type="InterPro" id="IPR050647">
    <property type="entry name" value="Plant_LRR-RLKs"/>
</dbReference>
<keyword evidence="3" id="KW-0675">Receptor</keyword>
<dbReference type="Gene3D" id="3.80.10.10">
    <property type="entry name" value="Ribonuclease Inhibitor"/>
    <property type="match status" value="3"/>
</dbReference>
<reference evidence="5 6" key="1">
    <citation type="submission" date="2020-08" db="EMBL/GenBank/DDBJ databases">
        <title>Plant Genome Project.</title>
        <authorList>
            <person name="Zhang R.-G."/>
        </authorList>
    </citation>
    <scope>NUCLEOTIDE SEQUENCE [LARGE SCALE GENOMIC DNA]</scope>
    <source>
        <tissue evidence="5">Rhizome</tissue>
    </source>
</reference>
<dbReference type="InterPro" id="IPR001611">
    <property type="entry name" value="Leu-rich_rpt"/>
</dbReference>
<dbReference type="PANTHER" id="PTHR48056:SF41">
    <property type="entry name" value="RECEPTOR-LIKE PROTEIN KINASE HAIKU2"/>
    <property type="match status" value="1"/>
</dbReference>
<evidence type="ECO:0000256" key="4">
    <source>
        <dbReference type="ARBA" id="ARBA00023180"/>
    </source>
</evidence>
<dbReference type="GO" id="GO:0033612">
    <property type="term" value="F:receptor serine/threonine kinase binding"/>
    <property type="evidence" value="ECO:0007669"/>
    <property type="project" value="TreeGrafter"/>
</dbReference>
<dbReference type="Proteomes" id="UP000734854">
    <property type="component" value="Unassembled WGS sequence"/>
</dbReference>
<name>A0A8J5HE13_ZINOF</name>
<evidence type="ECO:0000313" key="5">
    <source>
        <dbReference type="EMBL" id="KAG6522146.1"/>
    </source>
</evidence>
<protein>
    <submittedName>
        <fullName evidence="5">Uncharacterized protein</fullName>
    </submittedName>
</protein>
<dbReference type="EMBL" id="JACMSC010000005">
    <property type="protein sequence ID" value="KAG6522146.1"/>
    <property type="molecule type" value="Genomic_DNA"/>
</dbReference>
<keyword evidence="1" id="KW-0433">Leucine-rich repeat</keyword>
<accession>A0A8J5HE13</accession>
<keyword evidence="4" id="KW-0325">Glycoprotein</keyword>
<evidence type="ECO:0000256" key="3">
    <source>
        <dbReference type="ARBA" id="ARBA00023170"/>
    </source>
</evidence>
<keyword evidence="2" id="KW-0677">Repeat</keyword>
<evidence type="ECO:0000256" key="1">
    <source>
        <dbReference type="ARBA" id="ARBA00022614"/>
    </source>
</evidence>
<dbReference type="AlphaFoldDB" id="A0A8J5HE13"/>
<comment type="caution">
    <text evidence="5">The sequence shown here is derived from an EMBL/GenBank/DDBJ whole genome shotgun (WGS) entry which is preliminary data.</text>
</comment>
<dbReference type="SUPFAM" id="SSF52058">
    <property type="entry name" value="L domain-like"/>
    <property type="match status" value="1"/>
</dbReference>